<gene>
    <name evidence="1" type="ORF">C8F04DRAFT_1181107</name>
</gene>
<sequence>MFLWHTQQGVKIQTPRRSGKAGCATSRVELELVLRLTFVNENARFNFRIYKRKSIRGERKTGTGSVLSGADLKLTSSAKQVGVEGLNASYFRVASVRDVVLGQERMPWGDSASEDDRNTTAKLNSKGGVAVTWSLSVIRCKQVNWIPARFLGTVRSGMSRPVDDFLGKTVLVCRVNEVGVWESSPEEAVEYLLTTTSLLLRVEEHVA</sequence>
<comment type="caution">
    <text evidence="1">The sequence shown here is derived from an EMBL/GenBank/DDBJ whole genome shotgun (WGS) entry which is preliminary data.</text>
</comment>
<dbReference type="AlphaFoldDB" id="A0AAD6SZN9"/>
<protein>
    <submittedName>
        <fullName evidence="1">Uncharacterized protein</fullName>
    </submittedName>
</protein>
<name>A0AAD6SZN9_9AGAR</name>
<organism evidence="1 2">
    <name type="scientific">Mycena alexandri</name>
    <dbReference type="NCBI Taxonomy" id="1745969"/>
    <lineage>
        <taxon>Eukaryota</taxon>
        <taxon>Fungi</taxon>
        <taxon>Dikarya</taxon>
        <taxon>Basidiomycota</taxon>
        <taxon>Agaricomycotina</taxon>
        <taxon>Agaricomycetes</taxon>
        <taxon>Agaricomycetidae</taxon>
        <taxon>Agaricales</taxon>
        <taxon>Marasmiineae</taxon>
        <taxon>Mycenaceae</taxon>
        <taxon>Mycena</taxon>
    </lineage>
</organism>
<evidence type="ECO:0000313" key="1">
    <source>
        <dbReference type="EMBL" id="KAJ7036765.1"/>
    </source>
</evidence>
<dbReference type="EMBL" id="JARJCM010000041">
    <property type="protein sequence ID" value="KAJ7036765.1"/>
    <property type="molecule type" value="Genomic_DNA"/>
</dbReference>
<reference evidence="1" key="1">
    <citation type="submission" date="2023-03" db="EMBL/GenBank/DDBJ databases">
        <title>Massive genome expansion in bonnet fungi (Mycena s.s.) driven by repeated elements and novel gene families across ecological guilds.</title>
        <authorList>
            <consortium name="Lawrence Berkeley National Laboratory"/>
            <person name="Harder C.B."/>
            <person name="Miyauchi S."/>
            <person name="Viragh M."/>
            <person name="Kuo A."/>
            <person name="Thoen E."/>
            <person name="Andreopoulos B."/>
            <person name="Lu D."/>
            <person name="Skrede I."/>
            <person name="Drula E."/>
            <person name="Henrissat B."/>
            <person name="Morin E."/>
            <person name="Kohler A."/>
            <person name="Barry K."/>
            <person name="LaButti K."/>
            <person name="Morin E."/>
            <person name="Salamov A."/>
            <person name="Lipzen A."/>
            <person name="Mereny Z."/>
            <person name="Hegedus B."/>
            <person name="Baldrian P."/>
            <person name="Stursova M."/>
            <person name="Weitz H."/>
            <person name="Taylor A."/>
            <person name="Grigoriev I.V."/>
            <person name="Nagy L.G."/>
            <person name="Martin F."/>
            <person name="Kauserud H."/>
        </authorList>
    </citation>
    <scope>NUCLEOTIDE SEQUENCE</scope>
    <source>
        <strain evidence="1">CBHHK200</strain>
    </source>
</reference>
<evidence type="ECO:0000313" key="2">
    <source>
        <dbReference type="Proteomes" id="UP001218188"/>
    </source>
</evidence>
<dbReference type="Proteomes" id="UP001218188">
    <property type="component" value="Unassembled WGS sequence"/>
</dbReference>
<keyword evidence="2" id="KW-1185">Reference proteome</keyword>
<accession>A0AAD6SZN9</accession>
<proteinExistence type="predicted"/>